<dbReference type="GO" id="GO:0005840">
    <property type="term" value="C:ribosome"/>
    <property type="evidence" value="ECO:0007669"/>
    <property type="project" value="UniProtKB-KW"/>
</dbReference>
<evidence type="ECO:0000313" key="1">
    <source>
        <dbReference type="EMBL" id="MDR6238778.1"/>
    </source>
</evidence>
<sequence>MEKKAFSHHHAQEKFLSFKDKSLRAGKIYDELSSDDPRVLDLLKDGDLAFRRRVAERIYKEHFDELERNLCPKCGGIARTPFAKQCRYCGSD</sequence>
<dbReference type="AlphaFoldDB" id="A0AAE3XMN1"/>
<reference evidence="1" key="1">
    <citation type="submission" date="2023-07" db="EMBL/GenBank/DDBJ databases">
        <title>Genomic Encyclopedia of Type Strains, Phase IV (KMG-IV): sequencing the most valuable type-strain genomes for metagenomic binning, comparative biology and taxonomic classification.</title>
        <authorList>
            <person name="Goeker M."/>
        </authorList>
    </citation>
    <scope>NUCLEOTIDE SEQUENCE</scope>
    <source>
        <strain evidence="1">DSM 26174</strain>
    </source>
</reference>
<evidence type="ECO:0000313" key="2">
    <source>
        <dbReference type="Proteomes" id="UP001185092"/>
    </source>
</evidence>
<proteinExistence type="predicted"/>
<organism evidence="1 2">
    <name type="scientific">Aureibacter tunicatorum</name>
    <dbReference type="NCBI Taxonomy" id="866807"/>
    <lineage>
        <taxon>Bacteria</taxon>
        <taxon>Pseudomonadati</taxon>
        <taxon>Bacteroidota</taxon>
        <taxon>Cytophagia</taxon>
        <taxon>Cytophagales</taxon>
        <taxon>Persicobacteraceae</taxon>
        <taxon>Aureibacter</taxon>
    </lineage>
</organism>
<dbReference type="EMBL" id="JAVDQD010000002">
    <property type="protein sequence ID" value="MDR6238778.1"/>
    <property type="molecule type" value="Genomic_DNA"/>
</dbReference>
<comment type="caution">
    <text evidence="1">The sequence shown here is derived from an EMBL/GenBank/DDBJ whole genome shotgun (WGS) entry which is preliminary data.</text>
</comment>
<gene>
    <name evidence="1" type="ORF">HNQ88_001815</name>
</gene>
<keyword evidence="1" id="KW-0687">Ribonucleoprotein</keyword>
<keyword evidence="2" id="KW-1185">Reference proteome</keyword>
<dbReference type="Proteomes" id="UP001185092">
    <property type="component" value="Unassembled WGS sequence"/>
</dbReference>
<name>A0AAE3XMN1_9BACT</name>
<keyword evidence="1" id="KW-0689">Ribosomal protein</keyword>
<dbReference type="RefSeq" id="WP_309938286.1">
    <property type="nucleotide sequence ID" value="NZ_AP025305.1"/>
</dbReference>
<protein>
    <submittedName>
        <fullName evidence="1">Ribosomal protein L40E</fullName>
    </submittedName>
</protein>
<accession>A0AAE3XMN1</accession>